<dbReference type="InterPro" id="IPR033945">
    <property type="entry name" value="Cyt_c_oxase_su3_dom"/>
</dbReference>
<dbReference type="SUPFAM" id="SSF81452">
    <property type="entry name" value="Cytochrome c oxidase subunit III-like"/>
    <property type="match status" value="1"/>
</dbReference>
<dbReference type="PROSITE" id="PS50253">
    <property type="entry name" value="COX3"/>
    <property type="match status" value="1"/>
</dbReference>
<evidence type="ECO:0000256" key="9">
    <source>
        <dbReference type="ARBA" id="ARBA00031625"/>
    </source>
</evidence>
<dbReference type="RefSeq" id="WP_190260937.1">
    <property type="nucleotide sequence ID" value="NZ_CP053923.1"/>
</dbReference>
<dbReference type="PANTHER" id="PTHR11403:SF7">
    <property type="entry name" value="CYTOCHROME C OXIDASE SUBUNIT 3"/>
    <property type="match status" value="1"/>
</dbReference>
<dbReference type="KEGG" id="dvn:HQ394_15390"/>
<accession>A0A7H1N423</accession>
<feature type="transmembrane region" description="Helical" evidence="11">
    <location>
        <begin position="200"/>
        <end position="223"/>
    </location>
</feature>
<feature type="transmembrane region" description="Helical" evidence="11">
    <location>
        <begin position="243"/>
        <end position="263"/>
    </location>
</feature>
<feature type="domain" description="Heme-copper oxidase subunit III family profile" evidence="12">
    <location>
        <begin position="7"/>
        <end position="264"/>
    </location>
</feature>
<dbReference type="PANTHER" id="PTHR11403">
    <property type="entry name" value="CYTOCHROME C OXIDASE SUBUNIT III"/>
    <property type="match status" value="1"/>
</dbReference>
<feature type="transmembrane region" description="Helical" evidence="11">
    <location>
        <begin position="21"/>
        <end position="38"/>
    </location>
</feature>
<keyword evidence="5" id="KW-1278">Translocase</keyword>
<evidence type="ECO:0000256" key="11">
    <source>
        <dbReference type="SAM" id="Phobius"/>
    </source>
</evidence>
<keyword evidence="14" id="KW-1185">Reference proteome</keyword>
<dbReference type="CDD" id="cd01665">
    <property type="entry name" value="Cyt_c_Oxidase_III"/>
    <property type="match status" value="1"/>
</dbReference>
<dbReference type="AlphaFoldDB" id="A0A7H1N423"/>
<dbReference type="Gene3D" id="1.20.120.80">
    <property type="entry name" value="Cytochrome c oxidase, subunit III, four-helix bundle"/>
    <property type="match status" value="1"/>
</dbReference>
<dbReference type="EMBL" id="CP053923">
    <property type="protein sequence ID" value="QNT70459.1"/>
    <property type="molecule type" value="Genomic_DNA"/>
</dbReference>
<feature type="transmembrane region" description="Helical" evidence="11">
    <location>
        <begin position="44"/>
        <end position="62"/>
    </location>
</feature>
<dbReference type="GO" id="GO:0004129">
    <property type="term" value="F:cytochrome-c oxidase activity"/>
    <property type="evidence" value="ECO:0007669"/>
    <property type="project" value="UniProtKB-EC"/>
</dbReference>
<keyword evidence="4 10" id="KW-0812">Transmembrane</keyword>
<feature type="transmembrane region" description="Helical" evidence="11">
    <location>
        <begin position="83"/>
        <end position="104"/>
    </location>
</feature>
<comment type="subcellular location">
    <subcellularLocation>
        <location evidence="10">Cell membrane</location>
        <topology evidence="10">Multi-pass membrane protein</topology>
    </subcellularLocation>
    <subcellularLocation>
        <location evidence="1">Membrane</location>
        <topology evidence="1">Multi-pass membrane protein</topology>
    </subcellularLocation>
</comment>
<feature type="transmembrane region" description="Helical" evidence="11">
    <location>
        <begin position="127"/>
        <end position="150"/>
    </location>
</feature>
<evidence type="ECO:0000256" key="3">
    <source>
        <dbReference type="ARBA" id="ARBA00012949"/>
    </source>
</evidence>
<dbReference type="GO" id="GO:0005886">
    <property type="term" value="C:plasma membrane"/>
    <property type="evidence" value="ECO:0007669"/>
    <property type="project" value="UniProtKB-SubCell"/>
</dbReference>
<dbReference type="InterPro" id="IPR013833">
    <property type="entry name" value="Cyt_c_oxidase_su3_a-hlx"/>
</dbReference>
<keyword evidence="6 11" id="KW-1133">Transmembrane helix</keyword>
<gene>
    <name evidence="13" type="ORF">HQ394_15390</name>
</gene>
<feature type="transmembrane region" description="Helical" evidence="11">
    <location>
        <begin position="162"/>
        <end position="180"/>
    </location>
</feature>
<dbReference type="Pfam" id="PF00510">
    <property type="entry name" value="COX3"/>
    <property type="match status" value="1"/>
</dbReference>
<dbReference type="Gene3D" id="1.10.287.70">
    <property type="match status" value="1"/>
</dbReference>
<evidence type="ECO:0000256" key="7">
    <source>
        <dbReference type="ARBA" id="ARBA00023136"/>
    </source>
</evidence>
<dbReference type="InterPro" id="IPR000298">
    <property type="entry name" value="Cyt_c_oxidase-like_su3"/>
</dbReference>
<organism evidence="13 14">
    <name type="scientific">Defluviicoccus vanus</name>
    <dbReference type="NCBI Taxonomy" id="111831"/>
    <lineage>
        <taxon>Bacteria</taxon>
        <taxon>Pseudomonadati</taxon>
        <taxon>Pseudomonadota</taxon>
        <taxon>Alphaproteobacteria</taxon>
        <taxon>Rhodospirillales</taxon>
        <taxon>Rhodospirillaceae</taxon>
        <taxon>Defluviicoccus</taxon>
    </lineage>
</organism>
<proteinExistence type="inferred from homology"/>
<evidence type="ECO:0000256" key="5">
    <source>
        <dbReference type="ARBA" id="ARBA00022967"/>
    </source>
</evidence>
<evidence type="ECO:0000259" key="12">
    <source>
        <dbReference type="PROSITE" id="PS50253"/>
    </source>
</evidence>
<dbReference type="Proteomes" id="UP000516369">
    <property type="component" value="Chromosome"/>
</dbReference>
<evidence type="ECO:0000256" key="10">
    <source>
        <dbReference type="RuleBase" id="RU003376"/>
    </source>
</evidence>
<dbReference type="InterPro" id="IPR035973">
    <property type="entry name" value="Cyt_c_oxidase_su3-like_sf"/>
</dbReference>
<protein>
    <recommendedName>
        <fullName evidence="3">cytochrome-c oxidase</fullName>
        <ecNumber evidence="3">7.1.1.9</ecNumber>
    </recommendedName>
    <alternativeName>
        <fullName evidence="8">Cytochrome aa3 subunit 3</fullName>
    </alternativeName>
    <alternativeName>
        <fullName evidence="9">Cytochrome c oxidase polypeptide III</fullName>
    </alternativeName>
</protein>
<dbReference type="EC" id="7.1.1.9" evidence="3"/>
<name>A0A7H1N423_9PROT</name>
<dbReference type="InterPro" id="IPR024791">
    <property type="entry name" value="Cyt_c/ubiquinol_Oxase_su3"/>
</dbReference>
<reference evidence="13 14" key="1">
    <citation type="submission" date="2020-05" db="EMBL/GenBank/DDBJ databases">
        <title>Complete closed genome sequence of Defluviicoccus vanus.</title>
        <authorList>
            <person name="Bessarab I."/>
            <person name="Arumugam K."/>
            <person name="Maszenan A.M."/>
            <person name="Seviour R.J."/>
            <person name="Williams R.B."/>
        </authorList>
    </citation>
    <scope>NUCLEOTIDE SEQUENCE [LARGE SCALE GENOMIC DNA]</scope>
    <source>
        <strain evidence="13 14">Ben 114</strain>
    </source>
</reference>
<evidence type="ECO:0000256" key="6">
    <source>
        <dbReference type="ARBA" id="ARBA00022989"/>
    </source>
</evidence>
<evidence type="ECO:0000313" key="13">
    <source>
        <dbReference type="EMBL" id="QNT70459.1"/>
    </source>
</evidence>
<comment type="similarity">
    <text evidence="2 10">Belongs to the cytochrome c oxidase subunit 3 family.</text>
</comment>
<evidence type="ECO:0000256" key="4">
    <source>
        <dbReference type="ARBA" id="ARBA00022692"/>
    </source>
</evidence>
<evidence type="ECO:0000256" key="8">
    <source>
        <dbReference type="ARBA" id="ARBA00031400"/>
    </source>
</evidence>
<dbReference type="GO" id="GO:0019646">
    <property type="term" value="P:aerobic electron transport chain"/>
    <property type="evidence" value="ECO:0007669"/>
    <property type="project" value="InterPro"/>
</dbReference>
<evidence type="ECO:0000256" key="2">
    <source>
        <dbReference type="ARBA" id="ARBA00010581"/>
    </source>
</evidence>
<evidence type="ECO:0000313" key="14">
    <source>
        <dbReference type="Proteomes" id="UP000516369"/>
    </source>
</evidence>
<sequence length="276" mass="30815">MATHTAKTHPFHMVDPSPWPAVGTAAAVCMAIGGIWFMHDGPPWVLIAGFCILLATFFGWWRDVVKESRHGDHSPVVAHGLRVGVLLFIASEVMFFFAFFWAYFNSHVELINAAAHQTWPPEGITPLYTWGLPFLNTLILLTSGATITIAHHAVRLGDREKTTFWTGLTVLLGVLFLGLQATEYHHASFGFTDGIFSSTFFMATGFHGFHVFVGACALLVCFLRSRAGHFTPEKHVGFEAAAWYWHFVDVVWLFLFVCIYWWGGASFWASHVPGAH</sequence>
<keyword evidence="7 11" id="KW-0472">Membrane</keyword>
<evidence type="ECO:0000256" key="1">
    <source>
        <dbReference type="ARBA" id="ARBA00004141"/>
    </source>
</evidence>